<evidence type="ECO:0000256" key="18">
    <source>
        <dbReference type="PIRSR" id="PIRSR017689-1"/>
    </source>
</evidence>
<organism evidence="20">
    <name type="scientific">Guillardia theta</name>
    <name type="common">Cryptophyte</name>
    <name type="synonym">Cryptomonas phi</name>
    <dbReference type="NCBI Taxonomy" id="55529"/>
    <lineage>
        <taxon>Eukaryota</taxon>
        <taxon>Cryptophyceae</taxon>
        <taxon>Pyrenomonadales</taxon>
        <taxon>Geminigeraceae</taxon>
        <taxon>Guillardia</taxon>
    </lineage>
</organism>
<evidence type="ECO:0000256" key="14">
    <source>
        <dbReference type="ARBA" id="ARBA00032048"/>
    </source>
</evidence>
<keyword evidence="7 17" id="KW-0820">tRNA-binding</keyword>
<sequence length="480" mass="52410">MNPTNFELAEGLISSRYIKQALEARNKRDNLVKSLLSQRRMPEDGWDDQQIVFFLQNLSAMDSNNFVDNIGVGEREGRIFNRLVSERYYGMSHGVGRSGDLTAEQPKAAGSSLLGKLANLMVMDALKIAGMHNVSSCAVLPVATGMAITLSLMGISSARPGAKKVIWPRVDQKTCLKSLLAMGLTPIIIENMLEGDEVVADMNAIEQAIIEHGPDNILTVIATTSCFAPRRPERIVAIAELCKKHEVPLLVNNAYGCQSRVNMKSIASACQRGRIDGIVQSTDKNFMVPVGGAILATVNRNDDLVKAVASLYPGRASCSAVQDLFITLLSMGRRGYQKLLEEREEMLAYMFSKVGEVAQQHGERMLNTSGNGISLAMTLDSYVAMVGKPGVSQLGSMLFARSCSGTRVVTCVKEERVGGIAFQGYGAHMSNYPCAYLSFACAIGIQKEEVDLFAERLGKTLKEFRKKCEKKEGGKEEKQE</sequence>
<evidence type="ECO:0000256" key="8">
    <source>
        <dbReference type="ARBA" id="ARBA00022679"/>
    </source>
</evidence>
<evidence type="ECO:0000256" key="7">
    <source>
        <dbReference type="ARBA" id="ARBA00022555"/>
    </source>
</evidence>
<evidence type="ECO:0000256" key="3">
    <source>
        <dbReference type="ARBA" id="ARBA00004822"/>
    </source>
</evidence>
<comment type="function">
    <text evidence="2 17">Converts O-phosphoseryl-tRNA(Sec) to selenocysteinyl-tRNA(Sec) required for selenoprotein biosynthesis.</text>
</comment>
<evidence type="ECO:0000256" key="4">
    <source>
        <dbReference type="ARBA" id="ARBA00007037"/>
    </source>
</evidence>
<comment type="subcellular location">
    <subcellularLocation>
        <location evidence="17">Cytoplasm</location>
    </subcellularLocation>
</comment>
<evidence type="ECO:0000256" key="9">
    <source>
        <dbReference type="ARBA" id="ARBA00022884"/>
    </source>
</evidence>
<evidence type="ECO:0000256" key="2">
    <source>
        <dbReference type="ARBA" id="ARBA00002552"/>
    </source>
</evidence>
<dbReference type="GO" id="GO:0005737">
    <property type="term" value="C:cytoplasm"/>
    <property type="evidence" value="ECO:0007669"/>
    <property type="project" value="UniProtKB-SubCell"/>
</dbReference>
<feature type="binding site" evidence="18">
    <location>
        <position position="315"/>
    </location>
    <ligand>
        <name>substrate</name>
    </ligand>
</feature>
<gene>
    <name evidence="20" type="ORF">GTHE00462_LOCUS26533</name>
</gene>
<dbReference type="SUPFAM" id="SSF53383">
    <property type="entry name" value="PLP-dependent transferases"/>
    <property type="match status" value="1"/>
</dbReference>
<dbReference type="Pfam" id="PF05889">
    <property type="entry name" value="SepSecS"/>
    <property type="match status" value="1"/>
</dbReference>
<feature type="binding site" evidence="18">
    <location>
        <position position="97"/>
    </location>
    <ligand>
        <name>substrate</name>
    </ligand>
</feature>
<keyword evidence="8 17" id="KW-0808">Transferase</keyword>
<feature type="binding site" evidence="18">
    <location>
        <position position="98"/>
    </location>
    <ligand>
        <name>substrate</name>
    </ligand>
</feature>
<evidence type="ECO:0000256" key="15">
    <source>
        <dbReference type="ARBA" id="ARBA00032693"/>
    </source>
</evidence>
<evidence type="ECO:0000256" key="11">
    <source>
        <dbReference type="ARBA" id="ARBA00022917"/>
    </source>
</evidence>
<evidence type="ECO:0000256" key="17">
    <source>
        <dbReference type="PIRNR" id="PIRNR017689"/>
    </source>
</evidence>
<dbReference type="UniPathway" id="UPA00906">
    <property type="reaction ID" value="UER00898"/>
</dbReference>
<feature type="binding site" evidence="18">
    <location>
        <position position="466"/>
    </location>
    <ligand>
        <name>tRNA</name>
        <dbReference type="ChEBI" id="CHEBI:17843"/>
    </ligand>
</feature>
<dbReference type="InterPro" id="IPR008829">
    <property type="entry name" value="SepSecS/SepCysS"/>
</dbReference>
<protein>
    <recommendedName>
        <fullName evidence="6 17">O-phosphoseryl-tRNA(Sec) selenium transferase</fullName>
        <ecNumber evidence="5 17">2.9.1.2</ecNumber>
    </recommendedName>
    <alternativeName>
        <fullName evidence="13 17">Selenocysteine synthase</fullName>
    </alternativeName>
    <alternativeName>
        <fullName evidence="14 17">Selenocysteinyl-tRNA(Sec) synthase</fullName>
    </alternativeName>
    <alternativeName>
        <fullName evidence="15 17">Sep-tRNA:Sec-tRNA synthase</fullName>
    </alternativeName>
</protein>
<evidence type="ECO:0000256" key="12">
    <source>
        <dbReference type="ARBA" id="ARBA00023266"/>
    </source>
</evidence>
<dbReference type="PANTHER" id="PTHR12944:SF2">
    <property type="entry name" value="O-PHOSPHOSERYL-TRNA(SEC) SELENIUM TRANSFERASE"/>
    <property type="match status" value="1"/>
</dbReference>
<dbReference type="InterPro" id="IPR019872">
    <property type="entry name" value="Sec-tRNA_Se_transferase"/>
</dbReference>
<comment type="pathway">
    <text evidence="3 17">Aminoacyl-tRNA biosynthesis; selenocysteinyl-tRNA(Sec) biosynthesis; selenocysteinyl-tRNA(Sec) from L-seryl-tRNA(Sec) (archaeal/eukaryal route): step 2/2.</text>
</comment>
<keyword evidence="9 17" id="KW-0694">RNA-binding</keyword>
<comment type="catalytic activity">
    <reaction evidence="16 17">
        <text>O-phospho-L-seryl-tRNA(Sec) + selenophosphate + H2O = L-selenocysteinyl-tRNA(Sec) + 2 phosphate</text>
        <dbReference type="Rhea" id="RHEA:25041"/>
        <dbReference type="Rhea" id="RHEA-COMP:9743"/>
        <dbReference type="Rhea" id="RHEA-COMP:9947"/>
        <dbReference type="ChEBI" id="CHEBI:15377"/>
        <dbReference type="ChEBI" id="CHEBI:16144"/>
        <dbReference type="ChEBI" id="CHEBI:43474"/>
        <dbReference type="ChEBI" id="CHEBI:78551"/>
        <dbReference type="ChEBI" id="CHEBI:78573"/>
        <dbReference type="EC" id="2.9.1.2"/>
    </reaction>
</comment>
<comment type="similarity">
    <text evidence="4 17">Belongs to the SepSecS family.</text>
</comment>
<dbReference type="GO" id="GO:0001514">
    <property type="term" value="P:selenocysteine incorporation"/>
    <property type="evidence" value="ECO:0007669"/>
    <property type="project" value="TreeGrafter"/>
</dbReference>
<reference evidence="20" key="1">
    <citation type="submission" date="2021-01" db="EMBL/GenBank/DDBJ databases">
        <authorList>
            <person name="Corre E."/>
            <person name="Pelletier E."/>
            <person name="Niang G."/>
            <person name="Scheremetjew M."/>
            <person name="Finn R."/>
            <person name="Kale V."/>
            <person name="Holt S."/>
            <person name="Cochrane G."/>
            <person name="Meng A."/>
            <person name="Brown T."/>
            <person name="Cohen L."/>
        </authorList>
    </citation>
    <scope>NUCLEOTIDE SEQUENCE</scope>
    <source>
        <strain evidence="20">CCMP 2712</strain>
    </source>
</reference>
<dbReference type="NCBIfam" id="TIGR03531">
    <property type="entry name" value="selenium_SpcS"/>
    <property type="match status" value="1"/>
</dbReference>
<comment type="cofactor">
    <cofactor evidence="1 17 19">
        <name>pyridoxal 5'-phosphate</name>
        <dbReference type="ChEBI" id="CHEBI:597326"/>
    </cofactor>
</comment>
<evidence type="ECO:0000256" key="16">
    <source>
        <dbReference type="ARBA" id="ARBA00048808"/>
    </source>
</evidence>
<dbReference type="EC" id="2.9.1.2" evidence="5 17"/>
<feature type="binding site" evidence="18">
    <location>
        <position position="105"/>
    </location>
    <ligand>
        <name>substrate</name>
    </ligand>
</feature>
<evidence type="ECO:0000256" key="1">
    <source>
        <dbReference type="ARBA" id="ARBA00001933"/>
    </source>
</evidence>
<dbReference type="GO" id="GO:0001717">
    <property type="term" value="P:conversion of seryl-tRNAsec to selenocys-tRNAsec"/>
    <property type="evidence" value="ECO:0007669"/>
    <property type="project" value="UniProtKB-UniRule"/>
</dbReference>
<dbReference type="Gene3D" id="3.40.640.10">
    <property type="entry name" value="Type I PLP-dependent aspartate aminotransferase-like (Major domain)"/>
    <property type="match status" value="1"/>
</dbReference>
<evidence type="ECO:0000256" key="19">
    <source>
        <dbReference type="PIRSR" id="PIRSR017689-50"/>
    </source>
</evidence>
<dbReference type="PIRSF" id="PIRSF017689">
    <property type="entry name" value="SepSecS"/>
    <property type="match status" value="1"/>
</dbReference>
<evidence type="ECO:0000256" key="5">
    <source>
        <dbReference type="ARBA" id="ARBA00012464"/>
    </source>
</evidence>
<keyword evidence="17" id="KW-0963">Cytoplasm</keyword>
<keyword evidence="10 17" id="KW-0663">Pyridoxal phosphate</keyword>
<dbReference type="InterPro" id="IPR015424">
    <property type="entry name" value="PyrdxlP-dep_Trfase"/>
</dbReference>
<dbReference type="GO" id="GO:0000049">
    <property type="term" value="F:tRNA binding"/>
    <property type="evidence" value="ECO:0007669"/>
    <property type="project" value="UniProtKB-UniRule"/>
</dbReference>
<dbReference type="OMA" id="MSHANDY"/>
<dbReference type="EMBL" id="HBKN01034025">
    <property type="protein sequence ID" value="CAE2319845.1"/>
    <property type="molecule type" value="Transcribed_RNA"/>
</dbReference>
<keyword evidence="11 17" id="KW-0648">Protein biosynthesis</keyword>
<feature type="modified residue" description="N6-(pyridoxal phosphate)lysine" evidence="19">
    <location>
        <position position="284"/>
    </location>
</feature>
<feature type="site" description="May act as a substrate filter by repelling compounds with a negatively charged alpha-carboxylate" evidence="19">
    <location>
        <position position="74"/>
    </location>
</feature>
<proteinExistence type="inferred from homology"/>
<evidence type="ECO:0000313" key="20">
    <source>
        <dbReference type="EMBL" id="CAE2319845.1"/>
    </source>
</evidence>
<evidence type="ECO:0000256" key="10">
    <source>
        <dbReference type="ARBA" id="ARBA00022898"/>
    </source>
</evidence>
<feature type="binding site" evidence="18">
    <location>
        <position position="401"/>
    </location>
    <ligand>
        <name>tRNA</name>
        <dbReference type="ChEBI" id="CHEBI:17843"/>
    </ligand>
</feature>
<evidence type="ECO:0000256" key="13">
    <source>
        <dbReference type="ARBA" id="ARBA00030669"/>
    </source>
</evidence>
<keyword evidence="12 17" id="KW-0711">Selenium</keyword>
<feature type="binding site" evidence="18">
    <location>
        <position position="75"/>
    </location>
    <ligand>
        <name>pyridoxal 5'-phosphate</name>
        <dbReference type="ChEBI" id="CHEBI:597326"/>
    </ligand>
</feature>
<accession>A0A7S4U5V5</accession>
<dbReference type="PANTHER" id="PTHR12944">
    <property type="entry name" value="SOLUBLE LIVER ANTIGEN/LIVER PANCREAS ANTIGEN"/>
    <property type="match status" value="1"/>
</dbReference>
<dbReference type="GO" id="GO:0098621">
    <property type="term" value="F:O-phosphoseryl-tRNA(Sec) selenium transferase activity"/>
    <property type="evidence" value="ECO:0007669"/>
    <property type="project" value="UniProtKB-EC"/>
</dbReference>
<dbReference type="AlphaFoldDB" id="A0A7S4U5V5"/>
<dbReference type="InterPro" id="IPR015421">
    <property type="entry name" value="PyrdxlP-dep_Trfase_major"/>
</dbReference>
<name>A0A7S4U5V5_GUITH</name>
<evidence type="ECO:0000256" key="6">
    <source>
        <dbReference type="ARBA" id="ARBA00021963"/>
    </source>
</evidence>